<evidence type="ECO:0000256" key="3">
    <source>
        <dbReference type="SAM" id="MobiDB-lite"/>
    </source>
</evidence>
<feature type="region of interest" description="Disordered" evidence="3">
    <location>
        <begin position="501"/>
        <end position="592"/>
    </location>
</feature>
<feature type="compositionally biased region" description="Polar residues" evidence="3">
    <location>
        <begin position="791"/>
        <end position="805"/>
    </location>
</feature>
<protein>
    <submittedName>
        <fullName evidence="4">Microtubule-associated tumor suppressor candidate 2-like protein</fullName>
    </submittedName>
</protein>
<dbReference type="GO" id="GO:0005634">
    <property type="term" value="C:nucleus"/>
    <property type="evidence" value="ECO:0007669"/>
    <property type="project" value="TreeGrafter"/>
</dbReference>
<name>A0AAV4HZU7_9GAST</name>
<keyword evidence="1 2" id="KW-0175">Coiled coil</keyword>
<feature type="region of interest" description="Disordered" evidence="3">
    <location>
        <begin position="791"/>
        <end position="820"/>
    </location>
</feature>
<dbReference type="GO" id="GO:0005737">
    <property type="term" value="C:cytoplasm"/>
    <property type="evidence" value="ECO:0007669"/>
    <property type="project" value="TreeGrafter"/>
</dbReference>
<sequence length="897" mass="98299">MNIKTQAIPCTADISKRPRANGTIGKGLPGSANRGGTSSGASSSSCTSMAQQRAEIVRLESLCESRTKELTLAKIQYKDTTKAFDVMSVLFNYCSAELEAFQVQLADCMAQIGELNQEKSNLDSRLTQACLERDQQAERAGQAEALTEKGVQEHARLTKEMEGTHDAALTAQRDELTKQHQQAATALHEQHCKQMERLKQHQERKMNDAKNESKMEMSNLRISHLEEIQQLRNKHDAQMEELHKQHRNKLEDITHRFETIKLTLSEKVESLRGECEDLTKRAKNSEEALQRDADVKVQMAIAPFLNLPKEVESLKTVVEMRNEEIQRLRTKNMDLEKQANLKEIFHKIKLEEIPIGREKIISLQQKVENLEAIINIKTDHEKQLHEKCQVLMRKYDRESRANKTLSMENEQILWRMSQSAEFGSSDSLASLTTSMTSLPGSLPGSATGGSSKRHVSRTGSGGGDRLRQPRAGSNEATSPDMHASQMSKSFHAGEEVQMRVKKHNRASSGSGHRRSTGGGGRRATDWDAESQLRSRSATFVVEKGDGTDGGDGESSSGSGGSHSLSSSPHSKPGSRRRGRQLSQGNSDWLNGDYDDTTISSNLSQSAGAVIHYELPSHASPRRGDGRTSHSPVVVSAACTSTPRLDETFEDVDTTTTANSTREDIVLQAEEGNTDAAMMMASMGSSCTRSISSGVSDSGVYDSMTRSELLNSSIVSTDSEWGTSSTCFSNNASMTLDATLDLDDPDGRSGPRARDYNSMNDATLVNACRSRSDASSKDLTIINNSFNIALDDSSSNKRPCSVSSSGKAPRLQPPYNQQVSVPDDVFDEDMSMESCSFYAGDESRGRGLQGLDSLTSSVEVEGDREEEDEEEEEGGGFSVTYSDTVTDLAGVCSKNSPH</sequence>
<dbReference type="GO" id="GO:0008017">
    <property type="term" value="F:microtubule binding"/>
    <property type="evidence" value="ECO:0007669"/>
    <property type="project" value="TreeGrafter"/>
</dbReference>
<accession>A0AAV4HZU7</accession>
<feature type="region of interest" description="Disordered" evidence="3">
    <location>
        <begin position="837"/>
        <end position="880"/>
    </location>
</feature>
<feature type="compositionally biased region" description="Low complexity" evidence="3">
    <location>
        <begin position="30"/>
        <end position="45"/>
    </location>
</feature>
<dbReference type="InterPro" id="IPR051293">
    <property type="entry name" value="MTUS1/CCDC69"/>
</dbReference>
<dbReference type="EMBL" id="BMAT01013011">
    <property type="protein sequence ID" value="GFS03763.1"/>
    <property type="molecule type" value="Genomic_DNA"/>
</dbReference>
<evidence type="ECO:0000313" key="5">
    <source>
        <dbReference type="Proteomes" id="UP000762676"/>
    </source>
</evidence>
<feature type="coiled-coil region" evidence="2">
    <location>
        <begin position="192"/>
        <end position="338"/>
    </location>
</feature>
<feature type="compositionally biased region" description="Low complexity" evidence="3">
    <location>
        <begin position="553"/>
        <end position="571"/>
    </location>
</feature>
<dbReference type="PANTHER" id="PTHR24200:SF11">
    <property type="entry name" value="TOUCAN, ISOFORM A"/>
    <property type="match status" value="1"/>
</dbReference>
<dbReference type="PANTHER" id="PTHR24200">
    <property type="entry name" value="TOUCAN, ISOFORM A"/>
    <property type="match status" value="1"/>
</dbReference>
<feature type="compositionally biased region" description="Basic residues" evidence="3">
    <location>
        <begin position="501"/>
        <end position="515"/>
    </location>
</feature>
<evidence type="ECO:0000256" key="1">
    <source>
        <dbReference type="ARBA" id="ARBA00023054"/>
    </source>
</evidence>
<comment type="caution">
    <text evidence="4">The sequence shown here is derived from an EMBL/GenBank/DDBJ whole genome shotgun (WGS) entry which is preliminary data.</text>
</comment>
<dbReference type="AlphaFoldDB" id="A0AAV4HZU7"/>
<organism evidence="4 5">
    <name type="scientific">Elysia marginata</name>
    <dbReference type="NCBI Taxonomy" id="1093978"/>
    <lineage>
        <taxon>Eukaryota</taxon>
        <taxon>Metazoa</taxon>
        <taxon>Spiralia</taxon>
        <taxon>Lophotrochozoa</taxon>
        <taxon>Mollusca</taxon>
        <taxon>Gastropoda</taxon>
        <taxon>Heterobranchia</taxon>
        <taxon>Euthyneura</taxon>
        <taxon>Panpulmonata</taxon>
        <taxon>Sacoglossa</taxon>
        <taxon>Placobranchoidea</taxon>
        <taxon>Plakobranchidae</taxon>
        <taxon>Elysia</taxon>
    </lineage>
</organism>
<keyword evidence="5" id="KW-1185">Reference proteome</keyword>
<evidence type="ECO:0000256" key="2">
    <source>
        <dbReference type="SAM" id="Coils"/>
    </source>
</evidence>
<evidence type="ECO:0000313" key="4">
    <source>
        <dbReference type="EMBL" id="GFS03763.1"/>
    </source>
</evidence>
<reference evidence="4 5" key="1">
    <citation type="journal article" date="2021" name="Elife">
        <title>Chloroplast acquisition without the gene transfer in kleptoplastic sea slugs, Plakobranchus ocellatus.</title>
        <authorList>
            <person name="Maeda T."/>
            <person name="Takahashi S."/>
            <person name="Yoshida T."/>
            <person name="Shimamura S."/>
            <person name="Takaki Y."/>
            <person name="Nagai Y."/>
            <person name="Toyoda A."/>
            <person name="Suzuki Y."/>
            <person name="Arimoto A."/>
            <person name="Ishii H."/>
            <person name="Satoh N."/>
            <person name="Nishiyama T."/>
            <person name="Hasebe M."/>
            <person name="Maruyama T."/>
            <person name="Minagawa J."/>
            <person name="Obokata J."/>
            <person name="Shigenobu S."/>
        </authorList>
    </citation>
    <scope>NUCLEOTIDE SEQUENCE [LARGE SCALE GENOMIC DNA]</scope>
</reference>
<feature type="compositionally biased region" description="Acidic residues" evidence="3">
    <location>
        <begin position="859"/>
        <end position="873"/>
    </location>
</feature>
<dbReference type="Proteomes" id="UP000762676">
    <property type="component" value="Unassembled WGS sequence"/>
</dbReference>
<feature type="region of interest" description="Disordered" evidence="3">
    <location>
        <begin position="433"/>
        <end position="484"/>
    </location>
</feature>
<proteinExistence type="predicted"/>
<feature type="region of interest" description="Disordered" evidence="3">
    <location>
        <begin position="16"/>
        <end position="45"/>
    </location>
</feature>
<feature type="coiled-coil region" evidence="2">
    <location>
        <begin position="98"/>
        <end position="125"/>
    </location>
</feature>
<gene>
    <name evidence="4" type="ORF">ElyMa_006478700</name>
</gene>